<dbReference type="EMBL" id="PDLO01000005">
    <property type="protein sequence ID" value="PHK98025.1"/>
    <property type="molecule type" value="Genomic_DNA"/>
</dbReference>
<dbReference type="AlphaFoldDB" id="A0A2G0CDJ5"/>
<dbReference type="Proteomes" id="UP000226437">
    <property type="component" value="Unassembled WGS sequence"/>
</dbReference>
<proteinExistence type="predicted"/>
<evidence type="ECO:0000313" key="1">
    <source>
        <dbReference type="EMBL" id="PHK98025.1"/>
    </source>
</evidence>
<organism evidence="1 2">
    <name type="scientific">Neolewinella marina</name>
    <dbReference type="NCBI Taxonomy" id="438751"/>
    <lineage>
        <taxon>Bacteria</taxon>
        <taxon>Pseudomonadati</taxon>
        <taxon>Bacteroidota</taxon>
        <taxon>Saprospiria</taxon>
        <taxon>Saprospirales</taxon>
        <taxon>Lewinellaceae</taxon>
        <taxon>Neolewinella</taxon>
    </lineage>
</organism>
<sequence>MAGALFLPFLISAQGGACQTVTNNVGSEEIILAAEAGTPEAQLPVYPLTGNEVTSFSGVLQSSDPTTKNFRADNSAGPETPETCAAMNTNVKYDLYTFQPAQSGAVTLSKTNLSNPPSIPQNTYTFSIFRGTSITQAICDNWVASSGTTTGANRPTITFEVTGGQKYFIFVAIPNSSIASGGLSYTLTVDPAGPVLYQGTPLATNHAYTYLATTAATDDIVAQSPTADFRTLNAGDYEVYGVDYETTTVDPTTFPGSTLSGIQTGNCLQLSQNSLFLVVSDAAAPVDWLDFRAVARVTGVELQWEVASETENDYFRVERSVDGTEWEALDEVAGNGTSNRYAAFSYLDATPAAGTNFYRLAQVDFDGTVDYSAVVTALWEAPESELLTFPNPFTSRLTVRTSADLPGQPRMFDLQGREVSQQLRITVEGRQAVVEADSLPIGVYLIQWGSEQQRVVKN</sequence>
<gene>
    <name evidence="1" type="ORF">CGL56_12605</name>
</gene>
<protein>
    <recommendedName>
        <fullName evidence="3">Secretion system C-terminal sorting domain-containing protein</fullName>
    </recommendedName>
</protein>
<reference evidence="1 2" key="1">
    <citation type="submission" date="2017-10" db="EMBL/GenBank/DDBJ databases">
        <title>The draft genome sequence of Lewinella marina KCTC 32374.</title>
        <authorList>
            <person name="Wang K."/>
        </authorList>
    </citation>
    <scope>NUCLEOTIDE SEQUENCE [LARGE SCALE GENOMIC DNA]</scope>
    <source>
        <strain evidence="1 2">MKG-38</strain>
    </source>
</reference>
<evidence type="ECO:0000313" key="2">
    <source>
        <dbReference type="Proteomes" id="UP000226437"/>
    </source>
</evidence>
<accession>A0A2G0CDJ5</accession>
<comment type="caution">
    <text evidence="1">The sequence shown here is derived from an EMBL/GenBank/DDBJ whole genome shotgun (WGS) entry which is preliminary data.</text>
</comment>
<keyword evidence="2" id="KW-1185">Reference proteome</keyword>
<evidence type="ECO:0008006" key="3">
    <source>
        <dbReference type="Google" id="ProtNLM"/>
    </source>
</evidence>
<name>A0A2G0CDJ5_9BACT</name>